<evidence type="ECO:0000256" key="1">
    <source>
        <dbReference type="SAM" id="MobiDB-lite"/>
    </source>
</evidence>
<name>A0A5B7CQB7_PORTR</name>
<sequence length="64" mass="6887">MTASMRRYKHLRIPSIWVSELLYSWLGDSACSGASLPGNNNSSYPSPLTSAHSVSRMASSPSQG</sequence>
<evidence type="ECO:0000313" key="2">
    <source>
        <dbReference type="EMBL" id="MPC11620.1"/>
    </source>
</evidence>
<dbReference type="AlphaFoldDB" id="A0A5B7CQB7"/>
<accession>A0A5B7CQB7</accession>
<dbReference type="Proteomes" id="UP000324222">
    <property type="component" value="Unassembled WGS sequence"/>
</dbReference>
<evidence type="ECO:0000313" key="3">
    <source>
        <dbReference type="Proteomes" id="UP000324222"/>
    </source>
</evidence>
<organism evidence="2 3">
    <name type="scientific">Portunus trituberculatus</name>
    <name type="common">Swimming crab</name>
    <name type="synonym">Neptunus trituberculatus</name>
    <dbReference type="NCBI Taxonomy" id="210409"/>
    <lineage>
        <taxon>Eukaryota</taxon>
        <taxon>Metazoa</taxon>
        <taxon>Ecdysozoa</taxon>
        <taxon>Arthropoda</taxon>
        <taxon>Crustacea</taxon>
        <taxon>Multicrustacea</taxon>
        <taxon>Malacostraca</taxon>
        <taxon>Eumalacostraca</taxon>
        <taxon>Eucarida</taxon>
        <taxon>Decapoda</taxon>
        <taxon>Pleocyemata</taxon>
        <taxon>Brachyura</taxon>
        <taxon>Eubrachyura</taxon>
        <taxon>Portunoidea</taxon>
        <taxon>Portunidae</taxon>
        <taxon>Portuninae</taxon>
        <taxon>Portunus</taxon>
    </lineage>
</organism>
<feature type="compositionally biased region" description="Polar residues" evidence="1">
    <location>
        <begin position="37"/>
        <end position="64"/>
    </location>
</feature>
<dbReference type="EMBL" id="VSRR010000173">
    <property type="protein sequence ID" value="MPC11620.1"/>
    <property type="molecule type" value="Genomic_DNA"/>
</dbReference>
<reference evidence="2 3" key="1">
    <citation type="submission" date="2019-05" db="EMBL/GenBank/DDBJ databases">
        <title>Another draft genome of Portunus trituberculatus and its Hox gene families provides insights of decapod evolution.</title>
        <authorList>
            <person name="Jeong J.-H."/>
            <person name="Song I."/>
            <person name="Kim S."/>
            <person name="Choi T."/>
            <person name="Kim D."/>
            <person name="Ryu S."/>
            <person name="Kim W."/>
        </authorList>
    </citation>
    <scope>NUCLEOTIDE SEQUENCE [LARGE SCALE GENOMIC DNA]</scope>
    <source>
        <tissue evidence="2">Muscle</tissue>
    </source>
</reference>
<protein>
    <submittedName>
        <fullName evidence="2">Uncharacterized protein</fullName>
    </submittedName>
</protein>
<comment type="caution">
    <text evidence="2">The sequence shown here is derived from an EMBL/GenBank/DDBJ whole genome shotgun (WGS) entry which is preliminary data.</text>
</comment>
<keyword evidence="3" id="KW-1185">Reference proteome</keyword>
<proteinExistence type="predicted"/>
<feature type="region of interest" description="Disordered" evidence="1">
    <location>
        <begin position="36"/>
        <end position="64"/>
    </location>
</feature>
<gene>
    <name evidence="2" type="ORF">E2C01_004290</name>
</gene>